<feature type="compositionally biased region" description="Basic and acidic residues" evidence="1">
    <location>
        <begin position="223"/>
        <end position="233"/>
    </location>
</feature>
<reference evidence="2" key="1">
    <citation type="submission" date="2020-05" db="EMBL/GenBank/DDBJ databases">
        <authorList>
            <person name="Chiriac C."/>
            <person name="Salcher M."/>
            <person name="Ghai R."/>
            <person name="Kavagutti S V."/>
        </authorList>
    </citation>
    <scope>NUCLEOTIDE SEQUENCE</scope>
</reference>
<dbReference type="EMBL" id="CAFBLQ010000217">
    <property type="protein sequence ID" value="CAB4882855.1"/>
    <property type="molecule type" value="Genomic_DNA"/>
</dbReference>
<feature type="compositionally biased region" description="Basic residues" evidence="1">
    <location>
        <begin position="163"/>
        <end position="172"/>
    </location>
</feature>
<feature type="region of interest" description="Disordered" evidence="1">
    <location>
        <begin position="159"/>
        <end position="245"/>
    </location>
</feature>
<sequence length="375" mass="40589">MRLQIVIGGDVVGLVVDDQHRAFLFVDQQVDDAGQERPIGQRAGEGDGERRLAAHAHRGGSPRAQRPVEEGRGERELLGKIDALEVDPSLLGGDDHLLLRGRRGTHVETRVFEHRVRDRAAAERERPAGACGTLDRRQIEHPPQVPAVAAAVVFAQRGVAERRGRRRRRPRRGLLDDRWRNRRGGRSDGRRRGEPQRARERLADGHCHRHAADGTAPAAGRGVAEEARSHPGERGPAQPGSAPALPAVEGAAEDQELLSAGHRHVHDPPLLLDLALLMARGELVVGEPDVGLPAVGAAELQADAAVAYEHRTGAALPGPPDVREHDDRELKSLGAVDGHDAHNVIFPSIERRVRRAACGPTLDGDVIDERAQVTA</sequence>
<dbReference type="AlphaFoldDB" id="A0A6J7ENQ0"/>
<gene>
    <name evidence="2" type="ORF">UFOPK3423_01521</name>
</gene>
<protein>
    <submittedName>
        <fullName evidence="2">Unannotated protein</fullName>
    </submittedName>
</protein>
<evidence type="ECO:0000256" key="1">
    <source>
        <dbReference type="SAM" id="MobiDB-lite"/>
    </source>
</evidence>
<feature type="region of interest" description="Disordered" evidence="1">
    <location>
        <begin position="34"/>
        <end position="73"/>
    </location>
</feature>
<organism evidence="2">
    <name type="scientific">freshwater metagenome</name>
    <dbReference type="NCBI Taxonomy" id="449393"/>
    <lineage>
        <taxon>unclassified sequences</taxon>
        <taxon>metagenomes</taxon>
        <taxon>ecological metagenomes</taxon>
    </lineage>
</organism>
<name>A0A6J7ENQ0_9ZZZZ</name>
<feature type="region of interest" description="Disordered" evidence="1">
    <location>
        <begin position="118"/>
        <end position="137"/>
    </location>
</feature>
<feature type="compositionally biased region" description="Basic and acidic residues" evidence="1">
    <location>
        <begin position="173"/>
        <end position="212"/>
    </location>
</feature>
<feature type="compositionally biased region" description="Basic and acidic residues" evidence="1">
    <location>
        <begin position="118"/>
        <end position="127"/>
    </location>
</feature>
<accession>A0A6J7ENQ0</accession>
<proteinExistence type="predicted"/>
<evidence type="ECO:0000313" key="2">
    <source>
        <dbReference type="EMBL" id="CAB4882855.1"/>
    </source>
</evidence>